<dbReference type="GO" id="GO:0016846">
    <property type="term" value="F:carbon-sulfur lyase activity"/>
    <property type="evidence" value="ECO:0007669"/>
    <property type="project" value="InterPro"/>
</dbReference>
<dbReference type="InterPro" id="IPR011057">
    <property type="entry name" value="Mss4-like_sf"/>
</dbReference>
<dbReference type="InterPro" id="IPR006913">
    <property type="entry name" value="CENP-V/GFA"/>
</dbReference>
<dbReference type="Gene3D" id="3.90.1590.10">
    <property type="entry name" value="glutathione-dependent formaldehyde- activating enzyme (gfa)"/>
    <property type="match status" value="1"/>
</dbReference>
<sequence length="141" mass="15741">MSTATHEGGCLCGGIRYRITAPIHNVMHCHCRMCQRASGAVAISWFTVSPKHMTLSRGTLKTWRSSETHERGFCPNCGCQITFRNVSATDRIGITVATLDDAANVPAQYHVWTSSRLPWLHLDPYLPEWPRDRTSDVSDAP</sequence>
<accession>A0A369TA78</accession>
<evidence type="ECO:0000256" key="4">
    <source>
        <dbReference type="ARBA" id="ARBA00023239"/>
    </source>
</evidence>
<comment type="similarity">
    <text evidence="1">Belongs to the Gfa family.</text>
</comment>
<organism evidence="6 7">
    <name type="scientific">Ferruginivarius sediminum</name>
    <dbReference type="NCBI Taxonomy" id="2661937"/>
    <lineage>
        <taxon>Bacteria</taxon>
        <taxon>Pseudomonadati</taxon>
        <taxon>Pseudomonadota</taxon>
        <taxon>Alphaproteobacteria</taxon>
        <taxon>Rhodospirillales</taxon>
        <taxon>Rhodospirillaceae</taxon>
        <taxon>Ferruginivarius</taxon>
    </lineage>
</organism>
<comment type="caution">
    <text evidence="6">The sequence shown here is derived from an EMBL/GenBank/DDBJ whole genome shotgun (WGS) entry which is preliminary data.</text>
</comment>
<dbReference type="Proteomes" id="UP000253941">
    <property type="component" value="Unassembled WGS sequence"/>
</dbReference>
<keyword evidence="3" id="KW-0862">Zinc</keyword>
<evidence type="ECO:0000256" key="1">
    <source>
        <dbReference type="ARBA" id="ARBA00005495"/>
    </source>
</evidence>
<dbReference type="GO" id="GO:0046872">
    <property type="term" value="F:metal ion binding"/>
    <property type="evidence" value="ECO:0007669"/>
    <property type="project" value="UniProtKB-KW"/>
</dbReference>
<gene>
    <name evidence="6" type="ORF">DRB17_13060</name>
</gene>
<dbReference type="PROSITE" id="PS51891">
    <property type="entry name" value="CENP_V_GFA"/>
    <property type="match status" value="1"/>
</dbReference>
<protein>
    <submittedName>
        <fullName evidence="6">GFA family protein</fullName>
    </submittedName>
</protein>
<dbReference type="Pfam" id="PF04828">
    <property type="entry name" value="GFA"/>
    <property type="match status" value="1"/>
</dbReference>
<evidence type="ECO:0000313" key="6">
    <source>
        <dbReference type="EMBL" id="RDD61404.1"/>
    </source>
</evidence>
<proteinExistence type="inferred from homology"/>
<dbReference type="RefSeq" id="WP_114582656.1">
    <property type="nucleotide sequence ID" value="NZ_QPMH01000012.1"/>
</dbReference>
<evidence type="ECO:0000256" key="3">
    <source>
        <dbReference type="ARBA" id="ARBA00022833"/>
    </source>
</evidence>
<name>A0A369TA78_9PROT</name>
<dbReference type="AlphaFoldDB" id="A0A369TA78"/>
<keyword evidence="2" id="KW-0479">Metal-binding</keyword>
<dbReference type="EMBL" id="QPMH01000012">
    <property type="protein sequence ID" value="RDD61404.1"/>
    <property type="molecule type" value="Genomic_DNA"/>
</dbReference>
<dbReference type="PANTHER" id="PTHR33337">
    <property type="entry name" value="GFA DOMAIN-CONTAINING PROTEIN"/>
    <property type="match status" value="1"/>
</dbReference>
<dbReference type="PANTHER" id="PTHR33337:SF40">
    <property type="entry name" value="CENP-V_GFA DOMAIN-CONTAINING PROTEIN-RELATED"/>
    <property type="match status" value="1"/>
</dbReference>
<keyword evidence="4" id="KW-0456">Lyase</keyword>
<dbReference type="SUPFAM" id="SSF51316">
    <property type="entry name" value="Mss4-like"/>
    <property type="match status" value="1"/>
</dbReference>
<keyword evidence="7" id="KW-1185">Reference proteome</keyword>
<reference evidence="6 7" key="1">
    <citation type="submission" date="2018-07" db="EMBL/GenBank/DDBJ databases">
        <title>Venubactetium sediminum gen. nov., sp. nov., isolated from a marine solar saltern.</title>
        <authorList>
            <person name="Wang S."/>
        </authorList>
    </citation>
    <scope>NUCLEOTIDE SEQUENCE [LARGE SCALE GENOMIC DNA]</scope>
    <source>
        <strain evidence="6 7">WD2A32</strain>
    </source>
</reference>
<feature type="domain" description="CENP-V/GFA" evidence="5">
    <location>
        <begin position="6"/>
        <end position="126"/>
    </location>
</feature>
<evidence type="ECO:0000313" key="7">
    <source>
        <dbReference type="Proteomes" id="UP000253941"/>
    </source>
</evidence>
<evidence type="ECO:0000256" key="2">
    <source>
        <dbReference type="ARBA" id="ARBA00022723"/>
    </source>
</evidence>
<evidence type="ECO:0000259" key="5">
    <source>
        <dbReference type="PROSITE" id="PS51891"/>
    </source>
</evidence>